<dbReference type="KEGG" id="ebm:SG0102_03150"/>
<dbReference type="InParanoid" id="A0A3G9JHH0"/>
<evidence type="ECO:0000259" key="1">
    <source>
        <dbReference type="Pfam" id="PF13472"/>
    </source>
</evidence>
<dbReference type="RefSeq" id="WP_125118332.1">
    <property type="nucleotide sequence ID" value="NZ_AP019309.1"/>
</dbReference>
<keyword evidence="3" id="KW-1185">Reference proteome</keyword>
<name>A0A3G9JHH0_9FIRM</name>
<feature type="domain" description="SGNH hydrolase-type esterase" evidence="1">
    <location>
        <begin position="24"/>
        <end position="164"/>
    </location>
</feature>
<dbReference type="EMBL" id="AP019309">
    <property type="protein sequence ID" value="BBH25381.1"/>
    <property type="molecule type" value="Genomic_DNA"/>
</dbReference>
<dbReference type="AlphaFoldDB" id="A0A3G9JHH0"/>
<dbReference type="PANTHER" id="PTHR30383">
    <property type="entry name" value="THIOESTERASE 1/PROTEASE 1/LYSOPHOSPHOLIPASE L1"/>
    <property type="match status" value="1"/>
</dbReference>
<accession>A0A3G9JHH0</accession>
<sequence length="176" mass="20406">MNKTIFFGDSIIEFFPLDYFFKEAINRGYAGYTTLELKAFIPDVIRQKPKRLIYLAGTNDFNEYNKRLPLAIATTIQETLAMIQKACPDCDIILCSLLPCDHTHIDMHTMNRGIRTNEMIQALNTLLSQLPYHYLDLFSLFYDGQVARRYYVDSLHVNEEGYALIAEKIKEALISY</sequence>
<evidence type="ECO:0000313" key="2">
    <source>
        <dbReference type="EMBL" id="BBH25381.1"/>
    </source>
</evidence>
<organism evidence="2 3">
    <name type="scientific">Intestinibaculum porci</name>
    <dbReference type="NCBI Taxonomy" id="2487118"/>
    <lineage>
        <taxon>Bacteria</taxon>
        <taxon>Bacillati</taxon>
        <taxon>Bacillota</taxon>
        <taxon>Erysipelotrichia</taxon>
        <taxon>Erysipelotrichales</taxon>
        <taxon>Erysipelotrichaceae</taxon>
        <taxon>Intestinibaculum</taxon>
    </lineage>
</organism>
<dbReference type="Proteomes" id="UP000268059">
    <property type="component" value="Chromosome"/>
</dbReference>
<dbReference type="SUPFAM" id="SSF52266">
    <property type="entry name" value="SGNH hydrolase"/>
    <property type="match status" value="1"/>
</dbReference>
<proteinExistence type="predicted"/>
<dbReference type="InterPro" id="IPR036514">
    <property type="entry name" value="SGNH_hydro_sf"/>
</dbReference>
<dbReference type="PANTHER" id="PTHR30383:SF29">
    <property type="entry name" value="SGNH HYDROLASE-TYPE ESTERASE DOMAIN-CONTAINING PROTEIN"/>
    <property type="match status" value="1"/>
</dbReference>
<dbReference type="Pfam" id="PF13472">
    <property type="entry name" value="Lipase_GDSL_2"/>
    <property type="match status" value="1"/>
</dbReference>
<gene>
    <name evidence="2" type="ORF">SG0102_03150</name>
</gene>
<dbReference type="InterPro" id="IPR013830">
    <property type="entry name" value="SGNH_hydro"/>
</dbReference>
<dbReference type="InterPro" id="IPR051532">
    <property type="entry name" value="Ester_Hydrolysis_Enzymes"/>
</dbReference>
<dbReference type="OrthoDB" id="2513075at2"/>
<protein>
    <recommendedName>
        <fullName evidence="1">SGNH hydrolase-type esterase domain-containing protein</fullName>
    </recommendedName>
</protein>
<reference evidence="2 3" key="1">
    <citation type="submission" date="2018-11" db="EMBL/GenBank/DDBJ databases">
        <title>Novel Erysipelotrichaceae bacterium isolated from small intestine of a swine.</title>
        <authorList>
            <person name="Kim J.S."/>
            <person name="Choe H."/>
            <person name="Lee Y.R."/>
            <person name="Kim K.M."/>
            <person name="Park D.S."/>
        </authorList>
    </citation>
    <scope>NUCLEOTIDE SEQUENCE [LARGE SCALE GENOMIC DNA]</scope>
    <source>
        <strain evidence="2 3">SG0102</strain>
    </source>
</reference>
<evidence type="ECO:0000313" key="3">
    <source>
        <dbReference type="Proteomes" id="UP000268059"/>
    </source>
</evidence>
<dbReference type="Gene3D" id="3.40.50.1110">
    <property type="entry name" value="SGNH hydrolase"/>
    <property type="match status" value="1"/>
</dbReference>